<proteinExistence type="inferred from homology"/>
<evidence type="ECO:0000313" key="9">
    <source>
        <dbReference type="WBParaSite" id="nRc.2.0.1.t43452-RA"/>
    </source>
</evidence>
<keyword evidence="2" id="KW-0677">Repeat</keyword>
<dbReference type="PANTHER" id="PTHR13780">
    <property type="entry name" value="AMP-ACTIVATED PROTEIN KINASE, GAMMA REGULATORY SUBUNIT"/>
    <property type="match status" value="1"/>
</dbReference>
<feature type="domain" description="CBS" evidence="7">
    <location>
        <begin position="242"/>
        <end position="302"/>
    </location>
</feature>
<dbReference type="PROSITE" id="PS51371">
    <property type="entry name" value="CBS"/>
    <property type="match status" value="2"/>
</dbReference>
<evidence type="ECO:0000256" key="2">
    <source>
        <dbReference type="ARBA" id="ARBA00022737"/>
    </source>
</evidence>
<keyword evidence="8" id="KW-1185">Reference proteome</keyword>
<dbReference type="GO" id="GO:0016208">
    <property type="term" value="F:AMP binding"/>
    <property type="evidence" value="ECO:0007669"/>
    <property type="project" value="TreeGrafter"/>
</dbReference>
<evidence type="ECO:0000256" key="3">
    <source>
        <dbReference type="ARBA" id="ARBA00023122"/>
    </source>
</evidence>
<evidence type="ECO:0000256" key="6">
    <source>
        <dbReference type="SAM" id="MobiDB-lite"/>
    </source>
</evidence>
<accession>A0A915KWX5</accession>
<evidence type="ECO:0000256" key="5">
    <source>
        <dbReference type="PROSITE-ProRule" id="PRU00703"/>
    </source>
</evidence>
<dbReference type="Gene3D" id="3.10.580.10">
    <property type="entry name" value="CBS-domain"/>
    <property type="match status" value="2"/>
</dbReference>
<dbReference type="Proteomes" id="UP000887565">
    <property type="component" value="Unplaced"/>
</dbReference>
<feature type="domain" description="CBS" evidence="7">
    <location>
        <begin position="135"/>
        <end position="197"/>
    </location>
</feature>
<feature type="region of interest" description="Disordered" evidence="6">
    <location>
        <begin position="214"/>
        <end position="234"/>
    </location>
</feature>
<comment type="subunit">
    <text evidence="4">AMPK is a heterotrimer of an alpha catalytic subunit (PRKAA1 or PRKAA2), a beta (PRKAB1 or PRKAB2) and a gamma non-catalytic subunits (PRKAG1, PRKAG2 or PRKAG3). Interacts with FNIP1 and FNIP2.</text>
</comment>
<evidence type="ECO:0000256" key="1">
    <source>
        <dbReference type="ARBA" id="ARBA00006750"/>
    </source>
</evidence>
<dbReference type="GO" id="GO:0019887">
    <property type="term" value="F:protein kinase regulator activity"/>
    <property type="evidence" value="ECO:0007669"/>
    <property type="project" value="TreeGrafter"/>
</dbReference>
<dbReference type="SUPFAM" id="SSF54631">
    <property type="entry name" value="CBS-domain pair"/>
    <property type="match status" value="2"/>
</dbReference>
<dbReference type="SMART" id="SM00116">
    <property type="entry name" value="CBS"/>
    <property type="match status" value="3"/>
</dbReference>
<dbReference type="GO" id="GO:0019901">
    <property type="term" value="F:protein kinase binding"/>
    <property type="evidence" value="ECO:0007669"/>
    <property type="project" value="TreeGrafter"/>
</dbReference>
<dbReference type="GO" id="GO:0005634">
    <property type="term" value="C:nucleus"/>
    <property type="evidence" value="ECO:0007669"/>
    <property type="project" value="TreeGrafter"/>
</dbReference>
<dbReference type="WBParaSite" id="nRc.2.0.1.t43452-RA">
    <property type="protein sequence ID" value="nRc.2.0.1.t43452-RA"/>
    <property type="gene ID" value="nRc.2.0.1.g43452"/>
</dbReference>
<dbReference type="GO" id="GO:0005737">
    <property type="term" value="C:cytoplasm"/>
    <property type="evidence" value="ECO:0007669"/>
    <property type="project" value="TreeGrafter"/>
</dbReference>
<evidence type="ECO:0000259" key="7">
    <source>
        <dbReference type="PROSITE" id="PS51371"/>
    </source>
</evidence>
<comment type="similarity">
    <text evidence="1">Belongs to the 5'-AMP-activated protein kinase gamma subunit family.</text>
</comment>
<dbReference type="GO" id="GO:0031588">
    <property type="term" value="C:nucleotide-activated protein kinase complex"/>
    <property type="evidence" value="ECO:0007669"/>
    <property type="project" value="TreeGrafter"/>
</dbReference>
<evidence type="ECO:0000313" key="8">
    <source>
        <dbReference type="Proteomes" id="UP000887565"/>
    </source>
</evidence>
<dbReference type="PANTHER" id="PTHR13780:SF35">
    <property type="entry name" value="LD22662P"/>
    <property type="match status" value="1"/>
</dbReference>
<dbReference type="InterPro" id="IPR000644">
    <property type="entry name" value="CBS_dom"/>
</dbReference>
<organism evidence="8 9">
    <name type="scientific">Romanomermis culicivorax</name>
    <name type="common">Nematode worm</name>
    <dbReference type="NCBI Taxonomy" id="13658"/>
    <lineage>
        <taxon>Eukaryota</taxon>
        <taxon>Metazoa</taxon>
        <taxon>Ecdysozoa</taxon>
        <taxon>Nematoda</taxon>
        <taxon>Enoplea</taxon>
        <taxon>Dorylaimia</taxon>
        <taxon>Mermithida</taxon>
        <taxon>Mermithoidea</taxon>
        <taxon>Mermithidae</taxon>
        <taxon>Romanomermis</taxon>
    </lineage>
</organism>
<name>A0A915KWX5_ROMCU</name>
<dbReference type="AlphaFoldDB" id="A0A915KWX5"/>
<sequence length="410" mass="46545">MLEKCLNASANQMTTRCSGDEGFASSEDVNRPLYVDTKMANDWINALPPPLHDYCARRSMSISSDPFVLSKKIAAAGSASLTRQRQRRNSEFGRYFIMRKSTETGGMNEFVAQLEDNGEQAYCQLLCSMKCYDVMPTMSTVVVLDSTLPVSKGCAALVRNEVGAAIILESSRSSIIGILTVTDLLKTITNLRNISDPNEILNAPIFLQQQQQKDDDYSNGNSVSSSNRSSDVERDENDIGIMTIKPVYVFSDNNLYVVSKLLCERRLHRVVVYDSELNVDPLFLLSKRMILKALHKYGPGKLFTCHKRITLMLAVESMLHADAHRLIVVDSLGYLEAIISVSDLMRFLIANLLLLYKLKKTFSVQFTFLWIVRMRIRISCYIVPGVKKERNSVEFLRRFRRIRLFHSYNI</sequence>
<protein>
    <submittedName>
        <fullName evidence="9">CBS domain-containing protein</fullName>
    </submittedName>
</protein>
<dbReference type="InterPro" id="IPR046342">
    <property type="entry name" value="CBS_dom_sf"/>
</dbReference>
<dbReference type="InterPro" id="IPR050511">
    <property type="entry name" value="AMPK_gamma/SDS23_families"/>
</dbReference>
<keyword evidence="3 5" id="KW-0129">CBS domain</keyword>
<reference evidence="9" key="1">
    <citation type="submission" date="2022-11" db="UniProtKB">
        <authorList>
            <consortium name="WormBaseParasite"/>
        </authorList>
    </citation>
    <scope>IDENTIFICATION</scope>
</reference>
<evidence type="ECO:0000256" key="4">
    <source>
        <dbReference type="ARBA" id="ARBA00025878"/>
    </source>
</evidence>